<feature type="domain" description="HPt" evidence="2">
    <location>
        <begin position="1"/>
        <end position="101"/>
    </location>
</feature>
<dbReference type="Gene3D" id="1.20.120.160">
    <property type="entry name" value="HPT domain"/>
    <property type="match status" value="1"/>
</dbReference>
<dbReference type="Pfam" id="PF01627">
    <property type="entry name" value="Hpt"/>
    <property type="match status" value="1"/>
</dbReference>
<dbReference type="EMBL" id="LAZR01031647">
    <property type="protein sequence ID" value="KKL53127.1"/>
    <property type="molecule type" value="Genomic_DNA"/>
</dbReference>
<dbReference type="CDD" id="cd00088">
    <property type="entry name" value="HPT"/>
    <property type="match status" value="1"/>
</dbReference>
<dbReference type="InterPro" id="IPR008207">
    <property type="entry name" value="Sig_transdc_His_kin_Hpt_dom"/>
</dbReference>
<proteinExistence type="predicted"/>
<dbReference type="GO" id="GO:0000160">
    <property type="term" value="P:phosphorelay signal transduction system"/>
    <property type="evidence" value="ECO:0007669"/>
    <property type="project" value="InterPro"/>
</dbReference>
<name>A0A0F9FPX9_9ZZZZ</name>
<feature type="non-terminal residue" evidence="3">
    <location>
        <position position="209"/>
    </location>
</feature>
<dbReference type="PROSITE" id="PS50894">
    <property type="entry name" value="HPT"/>
    <property type="match status" value="1"/>
</dbReference>
<dbReference type="InterPro" id="IPR036641">
    <property type="entry name" value="HPT_dom_sf"/>
</dbReference>
<protein>
    <recommendedName>
        <fullName evidence="2">HPt domain-containing protein</fullName>
    </recommendedName>
</protein>
<evidence type="ECO:0000259" key="2">
    <source>
        <dbReference type="PROSITE" id="PS50894"/>
    </source>
</evidence>
<evidence type="ECO:0000256" key="1">
    <source>
        <dbReference type="SAM" id="MobiDB-lite"/>
    </source>
</evidence>
<reference evidence="3" key="1">
    <citation type="journal article" date="2015" name="Nature">
        <title>Complex archaea that bridge the gap between prokaryotes and eukaryotes.</title>
        <authorList>
            <person name="Spang A."/>
            <person name="Saw J.H."/>
            <person name="Jorgensen S.L."/>
            <person name="Zaremba-Niedzwiedzka K."/>
            <person name="Martijn J."/>
            <person name="Lind A.E."/>
            <person name="van Eijk R."/>
            <person name="Schleper C."/>
            <person name="Guy L."/>
            <person name="Ettema T.J."/>
        </authorList>
    </citation>
    <scope>NUCLEOTIDE SEQUENCE</scope>
</reference>
<feature type="region of interest" description="Disordered" evidence="1">
    <location>
        <begin position="131"/>
        <end position="157"/>
    </location>
</feature>
<accession>A0A0F9FPX9</accession>
<dbReference type="PANTHER" id="PTHR43395:SF10">
    <property type="entry name" value="CHEMOTAXIS PROTEIN CHEA"/>
    <property type="match status" value="1"/>
</dbReference>
<comment type="caution">
    <text evidence="3">The sequence shown here is derived from an EMBL/GenBank/DDBJ whole genome shotgun (WGS) entry which is preliminary data.</text>
</comment>
<dbReference type="SMART" id="SM00073">
    <property type="entry name" value="HPT"/>
    <property type="match status" value="1"/>
</dbReference>
<dbReference type="InterPro" id="IPR051315">
    <property type="entry name" value="Bact_Chemotaxis_CheA"/>
</dbReference>
<dbReference type="AlphaFoldDB" id="A0A0F9FPX9"/>
<evidence type="ECO:0000313" key="3">
    <source>
        <dbReference type="EMBL" id="KKL53127.1"/>
    </source>
</evidence>
<sequence length="209" mass="23477">MDKNLETFWEEVQELLQELEQSMLELEASPDDMETIGKVFRIMHTIKGSSSMFNFSDVVNLAHELETLYEHVRSGAIPVDKDLIDLSLDSRDAIRALACVAVGIEESADIDTGALIERISVLLAPIEEEVLPPASSSPPNHTPTERTLGTRQEGEKQYRIRFRPPQDAYLRGLDPADIIKELCSFGKCEIRTNSNEIPSLDELDVNNCY</sequence>
<organism evidence="3">
    <name type="scientific">marine sediment metagenome</name>
    <dbReference type="NCBI Taxonomy" id="412755"/>
    <lineage>
        <taxon>unclassified sequences</taxon>
        <taxon>metagenomes</taxon>
        <taxon>ecological metagenomes</taxon>
    </lineage>
</organism>
<dbReference type="PANTHER" id="PTHR43395">
    <property type="entry name" value="SENSOR HISTIDINE KINASE CHEA"/>
    <property type="match status" value="1"/>
</dbReference>
<dbReference type="SUPFAM" id="SSF47226">
    <property type="entry name" value="Histidine-containing phosphotransfer domain, HPT domain"/>
    <property type="match status" value="1"/>
</dbReference>
<gene>
    <name evidence="3" type="ORF">LCGC14_2278520</name>
</gene>